<evidence type="ECO:0000256" key="1">
    <source>
        <dbReference type="ARBA" id="ARBA00022723"/>
    </source>
</evidence>
<dbReference type="KEGG" id="pavi:110755826"/>
<dbReference type="PROSITE" id="PS50081">
    <property type="entry name" value="ZF_DAG_PE_2"/>
    <property type="match status" value="1"/>
</dbReference>
<dbReference type="InterPro" id="IPR053192">
    <property type="entry name" value="Vacuole_Formation_Reg"/>
</dbReference>
<evidence type="ECO:0000313" key="5">
    <source>
        <dbReference type="Proteomes" id="UP000515124"/>
    </source>
</evidence>
<keyword evidence="3" id="KW-0862">Zinc</keyword>
<dbReference type="GeneID" id="110755826"/>
<evidence type="ECO:0000256" key="2">
    <source>
        <dbReference type="ARBA" id="ARBA00022737"/>
    </source>
</evidence>
<dbReference type="PANTHER" id="PTHR32410:SF216">
    <property type="entry name" value="PHORBOL-ESTER_DAG-TYPE DOMAIN-CONTAINING PROTEIN"/>
    <property type="match status" value="1"/>
</dbReference>
<protein>
    <submittedName>
        <fullName evidence="6 7">Uncharacterized protein LOC110755826</fullName>
    </submittedName>
</protein>
<feature type="domain" description="Phorbol-ester/DAG-type" evidence="4">
    <location>
        <begin position="195"/>
        <end position="250"/>
    </location>
</feature>
<evidence type="ECO:0000259" key="4">
    <source>
        <dbReference type="PROSITE" id="PS50081"/>
    </source>
</evidence>
<evidence type="ECO:0000256" key="3">
    <source>
        <dbReference type="ARBA" id="ARBA00022833"/>
    </source>
</evidence>
<dbReference type="PANTHER" id="PTHR32410">
    <property type="entry name" value="CYSTEINE/HISTIDINE-RICH C1 DOMAIN FAMILY PROTEIN"/>
    <property type="match status" value="1"/>
</dbReference>
<dbReference type="InterPro" id="IPR046349">
    <property type="entry name" value="C1-like_sf"/>
</dbReference>
<dbReference type="RefSeq" id="XP_021812806.1">
    <property type="nucleotide sequence ID" value="XM_021957114.1"/>
</dbReference>
<keyword evidence="2" id="KW-0677">Repeat</keyword>
<dbReference type="Proteomes" id="UP000515124">
    <property type="component" value="Unplaced"/>
</dbReference>
<dbReference type="InterPro" id="IPR002219">
    <property type="entry name" value="PKC_DAG/PE"/>
</dbReference>
<dbReference type="Pfam" id="PF03107">
    <property type="entry name" value="C1_2"/>
    <property type="match status" value="4"/>
</dbReference>
<gene>
    <name evidence="6 7" type="primary">LOC110755826</name>
</gene>
<dbReference type="SUPFAM" id="SSF57889">
    <property type="entry name" value="Cysteine-rich domain"/>
    <property type="match status" value="5"/>
</dbReference>
<keyword evidence="1" id="KW-0479">Metal-binding</keyword>
<name>A0A6P5S730_PRUAV</name>
<evidence type="ECO:0000313" key="7">
    <source>
        <dbReference type="RefSeq" id="XP_021812806.1"/>
    </source>
</evidence>
<proteinExistence type="predicted"/>
<dbReference type="AlphaFoldDB" id="A0A6P5S730"/>
<keyword evidence="5" id="KW-1185">Reference proteome</keyword>
<organism evidence="5 6">
    <name type="scientific">Prunus avium</name>
    <name type="common">Cherry</name>
    <name type="synonym">Cerasus avium</name>
    <dbReference type="NCBI Taxonomy" id="42229"/>
    <lineage>
        <taxon>Eukaryota</taxon>
        <taxon>Viridiplantae</taxon>
        <taxon>Streptophyta</taxon>
        <taxon>Embryophyta</taxon>
        <taxon>Tracheophyta</taxon>
        <taxon>Spermatophyta</taxon>
        <taxon>Magnoliopsida</taxon>
        <taxon>eudicotyledons</taxon>
        <taxon>Gunneridae</taxon>
        <taxon>Pentapetalae</taxon>
        <taxon>rosids</taxon>
        <taxon>fabids</taxon>
        <taxon>Rosales</taxon>
        <taxon>Rosaceae</taxon>
        <taxon>Amygdaloideae</taxon>
        <taxon>Amygdaleae</taxon>
        <taxon>Prunus</taxon>
    </lineage>
</organism>
<dbReference type="RefSeq" id="XP_021812805.1">
    <property type="nucleotide sequence ID" value="XM_021957113.1"/>
</dbReference>
<sequence length="603" mass="69959">MDAQHSSSSHPSKLEHFSHSHELMFKEEQKEKNYDDEVVFCNACEEPVFGPRYSCNTCVDPNSTFILHKSCAEELSCEIEHPIHRHQLKFECKTEPSAVLFTCNACHQPCRLAYACSPCNLALDLKCASNWRHILDRKKPHVHQFSVLRKGNPFDCEVCGTSQDSLPYLCTICHLLVGKECTQSLPHFILIISHQHPLRLIWFLEKDYPNYQICKICYKSMDRSRAVYQCELCDYVAHTLCSYRVCKGTCTHDDYQDYLRPRRKTKLFNMFLGMNILRRHKLKLREINPSERVGERGLKHICHDHILTLIDELRDNDAITCNGCMRPITISTGKFYCCTQDCLFFLHKRCARLREKQLHSFHPHELQLLAKAYTFDGLFNCHMCHSLSQGFCLYCEGCDIYLDLQCMSISNPLRRLKVHGHSLDLNFGSSEDHCRGCGICLADLRFSCFKCKFHLCIPCVKLPHTARYKYQDDHLKLTYHSVENELGEYYCDICEGERDPTHWFYKSEHCDFECHPHCILGRHPQVKLGSSYKLDAHPHIVTTVDKRKSVIPFDKRESILPCHGCGEPCEGLVFECCVCNKDYHRKETCLSHYNTSAGVARPC</sequence>
<dbReference type="GO" id="GO:0046872">
    <property type="term" value="F:metal ion binding"/>
    <property type="evidence" value="ECO:0007669"/>
    <property type="project" value="UniProtKB-KW"/>
</dbReference>
<accession>A0A6P5S730</accession>
<evidence type="ECO:0000313" key="6">
    <source>
        <dbReference type="RefSeq" id="XP_021812805.1"/>
    </source>
</evidence>
<reference evidence="6 7" key="1">
    <citation type="submission" date="2025-04" db="UniProtKB">
        <authorList>
            <consortium name="RefSeq"/>
        </authorList>
    </citation>
    <scope>IDENTIFICATION</scope>
</reference>
<dbReference type="SMART" id="SM00109">
    <property type="entry name" value="C1"/>
    <property type="match status" value="3"/>
</dbReference>
<dbReference type="InterPro" id="IPR004146">
    <property type="entry name" value="DC1"/>
</dbReference>